<keyword evidence="1" id="KW-0472">Membrane</keyword>
<sequence length="70" mass="7674">MELLQIISDHVAIFLVALVVSLAALLFLANKFMRSDSAQGASERNSSDQSPAAVAFRKQLKEINLDLDKN</sequence>
<evidence type="ECO:0000313" key="2">
    <source>
        <dbReference type="EMBL" id="QPT40126.1"/>
    </source>
</evidence>
<dbReference type="AlphaFoldDB" id="A0A378XAV2"/>
<keyword evidence="1" id="KW-0812">Transmembrane</keyword>
<proteinExistence type="predicted"/>
<reference evidence="3 4" key="1">
    <citation type="submission" date="2018-06" db="EMBL/GenBank/DDBJ databases">
        <authorList>
            <consortium name="Pathogen Informatics"/>
            <person name="Doyle S."/>
        </authorList>
    </citation>
    <scope>NUCLEOTIDE SEQUENCE [LARGE SCALE GENOMIC DNA]</scope>
    <source>
        <strain evidence="3 4">NCTC11997</strain>
    </source>
</reference>
<evidence type="ECO:0000313" key="3">
    <source>
        <dbReference type="EMBL" id="SUA50225.1"/>
    </source>
</evidence>
<keyword evidence="1" id="KW-1133">Transmembrane helix</keyword>
<name>A0A378XAV2_9BURK</name>
<dbReference type="EMBL" id="UGSB01000001">
    <property type="protein sequence ID" value="SUA50225.1"/>
    <property type="molecule type" value="Genomic_DNA"/>
</dbReference>
<dbReference type="Proteomes" id="UP000594903">
    <property type="component" value="Chromosome"/>
</dbReference>
<evidence type="ECO:0000256" key="1">
    <source>
        <dbReference type="SAM" id="Phobius"/>
    </source>
</evidence>
<evidence type="ECO:0000313" key="5">
    <source>
        <dbReference type="Proteomes" id="UP000594903"/>
    </source>
</evidence>
<feature type="transmembrane region" description="Helical" evidence="1">
    <location>
        <begin position="12"/>
        <end position="29"/>
    </location>
</feature>
<dbReference type="RefSeq" id="WP_018574651.1">
    <property type="nucleotide sequence ID" value="NZ_CP065725.1"/>
</dbReference>
<accession>A0A378XAV2</accession>
<organism evidence="3 4">
    <name type="scientific">Oligella ureolytica</name>
    <dbReference type="NCBI Taxonomy" id="90244"/>
    <lineage>
        <taxon>Bacteria</taxon>
        <taxon>Pseudomonadati</taxon>
        <taxon>Pseudomonadota</taxon>
        <taxon>Betaproteobacteria</taxon>
        <taxon>Burkholderiales</taxon>
        <taxon>Alcaligenaceae</taxon>
        <taxon>Oligella</taxon>
    </lineage>
</organism>
<reference evidence="2 5" key="2">
    <citation type="submission" date="2020-12" db="EMBL/GenBank/DDBJ databases">
        <title>FDA dAtabase for Regulatory Grade micrObial Sequences (FDA-ARGOS): Supporting development and validation of Infectious Disease Dx tests.</title>
        <authorList>
            <person name="Sproer C."/>
            <person name="Gronow S."/>
            <person name="Severitt S."/>
            <person name="Schroder I."/>
            <person name="Tallon L."/>
            <person name="Sadzewicz L."/>
            <person name="Zhao X."/>
            <person name="Boylan J."/>
            <person name="Ott S."/>
            <person name="Bowen H."/>
            <person name="Vavikolanu K."/>
            <person name="Mehta A."/>
            <person name="Aluvathingal J."/>
            <person name="Nadendla S."/>
            <person name="Lowell S."/>
            <person name="Myers T."/>
            <person name="Yan Y."/>
            <person name="Sichtig H."/>
        </authorList>
    </citation>
    <scope>NUCLEOTIDE SEQUENCE [LARGE SCALE GENOMIC DNA]</scope>
    <source>
        <strain evidence="2 5">FDAARGOS_872</strain>
    </source>
</reference>
<keyword evidence="5" id="KW-1185">Reference proteome</keyword>
<gene>
    <name evidence="2" type="ORF">I6G29_00320</name>
    <name evidence="3" type="ORF">NCTC11997_00100</name>
</gene>
<dbReference type="Proteomes" id="UP000254603">
    <property type="component" value="Unassembled WGS sequence"/>
</dbReference>
<protein>
    <submittedName>
        <fullName evidence="3">Uncharacterized protein</fullName>
    </submittedName>
</protein>
<dbReference type="EMBL" id="CP065725">
    <property type="protein sequence ID" value="QPT40126.1"/>
    <property type="molecule type" value="Genomic_DNA"/>
</dbReference>
<dbReference type="STRING" id="1122619.GCA_000373745_01464"/>
<evidence type="ECO:0000313" key="4">
    <source>
        <dbReference type="Proteomes" id="UP000254603"/>
    </source>
</evidence>